<accession>A0A7W8DA37</accession>
<dbReference type="Proteomes" id="UP000521199">
    <property type="component" value="Unassembled WGS sequence"/>
</dbReference>
<comment type="similarity">
    <text evidence="4 7">Belongs to the glucosamine/galactosamine-6-phosphate isomerase family. 6-phosphogluconolactonase subfamily.</text>
</comment>
<evidence type="ECO:0000313" key="10">
    <source>
        <dbReference type="Proteomes" id="UP000521199"/>
    </source>
</evidence>
<evidence type="ECO:0000256" key="2">
    <source>
        <dbReference type="ARBA" id="ARBA00002681"/>
    </source>
</evidence>
<dbReference type="Gene3D" id="3.40.50.1360">
    <property type="match status" value="1"/>
</dbReference>
<organism evidence="9 10">
    <name type="scientific">Chiayiivirga flava</name>
    <dbReference type="NCBI Taxonomy" id="659595"/>
    <lineage>
        <taxon>Bacteria</taxon>
        <taxon>Pseudomonadati</taxon>
        <taxon>Pseudomonadota</taxon>
        <taxon>Gammaproteobacteria</taxon>
        <taxon>Lysobacterales</taxon>
        <taxon>Lysobacteraceae</taxon>
        <taxon>Chiayiivirga</taxon>
    </lineage>
</organism>
<evidence type="ECO:0000313" key="9">
    <source>
        <dbReference type="EMBL" id="MBB5209552.1"/>
    </source>
</evidence>
<evidence type="ECO:0000256" key="1">
    <source>
        <dbReference type="ARBA" id="ARBA00000832"/>
    </source>
</evidence>
<gene>
    <name evidence="7" type="primary">pgl</name>
    <name evidence="9" type="ORF">HNQ52_003124</name>
</gene>
<dbReference type="Pfam" id="PF01182">
    <property type="entry name" value="Glucosamine_iso"/>
    <property type="match status" value="1"/>
</dbReference>
<dbReference type="NCBIfam" id="TIGR01198">
    <property type="entry name" value="pgl"/>
    <property type="match status" value="1"/>
</dbReference>
<comment type="pathway">
    <text evidence="3 7">Carbohydrate degradation; pentose phosphate pathway; D-ribulose 5-phosphate from D-glucose 6-phosphate (oxidative stage): step 2/3.</text>
</comment>
<dbReference type="AlphaFoldDB" id="A0A7W8DA37"/>
<protein>
    <recommendedName>
        <fullName evidence="6 7">6-phosphogluconolactonase</fullName>
        <shortName evidence="7">6PGL</shortName>
        <ecNumber evidence="5 7">3.1.1.31</ecNumber>
    </recommendedName>
</protein>
<dbReference type="EC" id="3.1.1.31" evidence="5 7"/>
<reference evidence="9 10" key="1">
    <citation type="submission" date="2020-08" db="EMBL/GenBank/DDBJ databases">
        <title>Genomic Encyclopedia of Type Strains, Phase IV (KMG-IV): sequencing the most valuable type-strain genomes for metagenomic binning, comparative biology and taxonomic classification.</title>
        <authorList>
            <person name="Goeker M."/>
        </authorList>
    </citation>
    <scope>NUCLEOTIDE SEQUENCE [LARGE SCALE GENOMIC DNA]</scope>
    <source>
        <strain evidence="9 10">DSM 24163</strain>
    </source>
</reference>
<evidence type="ECO:0000256" key="6">
    <source>
        <dbReference type="ARBA" id="ARBA00020337"/>
    </source>
</evidence>
<evidence type="ECO:0000259" key="8">
    <source>
        <dbReference type="Pfam" id="PF01182"/>
    </source>
</evidence>
<sequence>MPTVPDNAHLDARIDWRSADDAAHWIQTAVDTIAGALARDLDAQPRALLLLSGGGTPGPVHRALADVALDWSRVDVSLVDDRWVPADDAASNARLARETLLHGRAAAARFLPLVPAIDPAEDTADAMTAAVDAANARWREQGLVPAIAVLGMGDDGHTASLFPGARGVDHALATPLPYAAIDAHGCPGAGTLPLRISLTAAGLAAARQRLLLLRGDTKREVLARAAAPGPVAQYPVRAAFADTLDVLWCA</sequence>
<evidence type="ECO:0000256" key="5">
    <source>
        <dbReference type="ARBA" id="ARBA00013198"/>
    </source>
</evidence>
<dbReference type="UniPathway" id="UPA00115">
    <property type="reaction ID" value="UER00409"/>
</dbReference>
<comment type="catalytic activity">
    <reaction evidence="1 7">
        <text>6-phospho-D-glucono-1,5-lactone + H2O = 6-phospho-D-gluconate + H(+)</text>
        <dbReference type="Rhea" id="RHEA:12556"/>
        <dbReference type="ChEBI" id="CHEBI:15377"/>
        <dbReference type="ChEBI" id="CHEBI:15378"/>
        <dbReference type="ChEBI" id="CHEBI:57955"/>
        <dbReference type="ChEBI" id="CHEBI:58759"/>
        <dbReference type="EC" id="3.1.1.31"/>
    </reaction>
</comment>
<dbReference type="GO" id="GO:0017057">
    <property type="term" value="F:6-phosphogluconolactonase activity"/>
    <property type="evidence" value="ECO:0007669"/>
    <property type="project" value="UniProtKB-UniRule"/>
</dbReference>
<dbReference type="SUPFAM" id="SSF100950">
    <property type="entry name" value="NagB/RpiA/CoA transferase-like"/>
    <property type="match status" value="1"/>
</dbReference>
<dbReference type="PANTHER" id="PTHR11054">
    <property type="entry name" value="6-PHOSPHOGLUCONOLACTONASE"/>
    <property type="match status" value="1"/>
</dbReference>
<proteinExistence type="inferred from homology"/>
<dbReference type="GO" id="GO:0005975">
    <property type="term" value="P:carbohydrate metabolic process"/>
    <property type="evidence" value="ECO:0007669"/>
    <property type="project" value="UniProtKB-UniRule"/>
</dbReference>
<dbReference type="CDD" id="cd01400">
    <property type="entry name" value="6PGL"/>
    <property type="match status" value="1"/>
</dbReference>
<name>A0A7W8DA37_9GAMM</name>
<dbReference type="EMBL" id="JACHHP010000007">
    <property type="protein sequence ID" value="MBB5209552.1"/>
    <property type="molecule type" value="Genomic_DNA"/>
</dbReference>
<comment type="function">
    <text evidence="2 7">Hydrolysis of 6-phosphogluconolactone to 6-phosphogluconate.</text>
</comment>
<dbReference type="InterPro" id="IPR005900">
    <property type="entry name" value="6-phosphogluconolactonase_DevB"/>
</dbReference>
<evidence type="ECO:0000256" key="7">
    <source>
        <dbReference type="RuleBase" id="RU365095"/>
    </source>
</evidence>
<keyword evidence="10" id="KW-1185">Reference proteome</keyword>
<dbReference type="RefSeq" id="WP_183962092.1">
    <property type="nucleotide sequence ID" value="NZ_JACHHP010000007.1"/>
</dbReference>
<comment type="caution">
    <text evidence="9">The sequence shown here is derived from an EMBL/GenBank/DDBJ whole genome shotgun (WGS) entry which is preliminary data.</text>
</comment>
<dbReference type="InterPro" id="IPR039104">
    <property type="entry name" value="6PGL"/>
</dbReference>
<evidence type="ECO:0000256" key="3">
    <source>
        <dbReference type="ARBA" id="ARBA00004961"/>
    </source>
</evidence>
<dbReference type="PANTHER" id="PTHR11054:SF0">
    <property type="entry name" value="6-PHOSPHOGLUCONOLACTONASE"/>
    <property type="match status" value="1"/>
</dbReference>
<keyword evidence="7 9" id="KW-0378">Hydrolase</keyword>
<evidence type="ECO:0000256" key="4">
    <source>
        <dbReference type="ARBA" id="ARBA00010662"/>
    </source>
</evidence>
<dbReference type="InterPro" id="IPR006148">
    <property type="entry name" value="Glc/Gal-6P_isomerase"/>
</dbReference>
<feature type="domain" description="Glucosamine/galactosamine-6-phosphate isomerase" evidence="8">
    <location>
        <begin position="21"/>
        <end position="248"/>
    </location>
</feature>
<dbReference type="GO" id="GO:0006098">
    <property type="term" value="P:pentose-phosphate shunt"/>
    <property type="evidence" value="ECO:0007669"/>
    <property type="project" value="UniProtKB-UniPathway"/>
</dbReference>
<dbReference type="InterPro" id="IPR037171">
    <property type="entry name" value="NagB/RpiA_transferase-like"/>
</dbReference>